<dbReference type="OrthoDB" id="573863at2"/>
<dbReference type="RefSeq" id="WP_102950506.1">
    <property type="nucleotide sequence ID" value="NZ_CP024847.1"/>
</dbReference>
<comment type="pathway">
    <text evidence="2">Glycolipid biosynthesis; glycosylphosphatidylinositol-anchor biosynthesis.</text>
</comment>
<feature type="transmembrane region" description="Helical" evidence="10">
    <location>
        <begin position="145"/>
        <end position="169"/>
    </location>
</feature>
<evidence type="ECO:0000256" key="7">
    <source>
        <dbReference type="ARBA" id="ARBA00022824"/>
    </source>
</evidence>
<dbReference type="UniPathway" id="UPA00196"/>
<dbReference type="KEGG" id="nba:CUN60_02430"/>
<proteinExistence type="predicted"/>
<evidence type="ECO:0000256" key="8">
    <source>
        <dbReference type="ARBA" id="ARBA00022989"/>
    </source>
</evidence>
<keyword evidence="9 10" id="KW-0472">Membrane</keyword>
<evidence type="ECO:0000256" key="10">
    <source>
        <dbReference type="SAM" id="Phobius"/>
    </source>
</evidence>
<dbReference type="GO" id="GO:0004376">
    <property type="term" value="F:GPI mannosyltransferase activity"/>
    <property type="evidence" value="ECO:0007669"/>
    <property type="project" value="InterPro"/>
</dbReference>
<dbReference type="GO" id="GO:0016020">
    <property type="term" value="C:membrane"/>
    <property type="evidence" value="ECO:0007669"/>
    <property type="project" value="GOC"/>
</dbReference>
<evidence type="ECO:0000256" key="9">
    <source>
        <dbReference type="ARBA" id="ARBA00023136"/>
    </source>
</evidence>
<dbReference type="GO" id="GO:0000009">
    <property type="term" value="F:alpha-1,6-mannosyltransferase activity"/>
    <property type="evidence" value="ECO:0007669"/>
    <property type="project" value="InterPro"/>
</dbReference>
<dbReference type="GO" id="GO:0006506">
    <property type="term" value="P:GPI anchor biosynthetic process"/>
    <property type="evidence" value="ECO:0007669"/>
    <property type="project" value="UniProtKB-UniPathway"/>
</dbReference>
<feature type="transmembrane region" description="Helical" evidence="10">
    <location>
        <begin position="175"/>
        <end position="200"/>
    </location>
</feature>
<feature type="transmembrane region" description="Helical" evidence="10">
    <location>
        <begin position="338"/>
        <end position="356"/>
    </location>
</feature>
<keyword evidence="8 10" id="KW-1133">Transmembrane helix</keyword>
<feature type="transmembrane region" description="Helical" evidence="10">
    <location>
        <begin position="293"/>
        <end position="326"/>
    </location>
</feature>
<evidence type="ECO:0000313" key="12">
    <source>
        <dbReference type="Proteomes" id="UP000236655"/>
    </source>
</evidence>
<feature type="transmembrane region" description="Helical" evidence="10">
    <location>
        <begin position="212"/>
        <end position="232"/>
    </location>
</feature>
<feature type="transmembrane region" description="Helical" evidence="10">
    <location>
        <begin position="268"/>
        <end position="286"/>
    </location>
</feature>
<protein>
    <recommendedName>
        <fullName evidence="13">Glycosyltransferase RgtA/B/C/D-like domain-containing protein</fullName>
    </recommendedName>
</protein>
<dbReference type="Pfam" id="PF04188">
    <property type="entry name" value="Mannosyl_trans2"/>
    <property type="match status" value="1"/>
</dbReference>
<dbReference type="PANTHER" id="PTHR12468">
    <property type="entry name" value="GPI MANNOSYLTRANSFERASE 2"/>
    <property type="match status" value="1"/>
</dbReference>
<reference evidence="12" key="1">
    <citation type="submission" date="2017-11" db="EMBL/GenBank/DDBJ databases">
        <authorList>
            <person name="Chan K.G."/>
            <person name="Lee L.S."/>
        </authorList>
    </citation>
    <scope>NUCLEOTIDE SEQUENCE [LARGE SCALE GENOMIC DNA]</scope>
    <source>
        <strain evidence="12">DSM 100970</strain>
    </source>
</reference>
<keyword evidence="4" id="KW-0328">Glycosyltransferase</keyword>
<sequence>MVDKYLKSNWFMFVLLIFIVSRIIMYYQFNLANDIILHNKGSFASAMCKYDCKWYLTIINEGYDHVTRTHPKVWKGLANWAFFPLYPNLVQLVSWVTSLDAVIAGILLNQLFIFIAVVFFYKLLRLSFNDLNSRFGVVLLTFSPFSVYFASLYTEGLFILLSILGFYYLKTSRPFTASVVGGLLSATRPVGVMLAVPIIFRMWRDKRPLKQIIIFSIVAVAGLLLYMIFLQLRAGDFLAFQHIQKAWGRKGWDSAHLFGQLWIMLSDYHNSVIFLTSFALSVYMLVKKYYEEAFFNLACIMPGFMTGTMMSEGRFCGTLFTFYFGFTLVAEKSWTVKIVILLLSMVLYMSYLVYWVNHANFLI</sequence>
<evidence type="ECO:0008006" key="13">
    <source>
        <dbReference type="Google" id="ProtNLM"/>
    </source>
</evidence>
<gene>
    <name evidence="11" type="ORF">CUN60_02430</name>
</gene>
<accession>A0A2I7N407</accession>
<keyword evidence="7" id="KW-0256">Endoplasmic reticulum</keyword>
<dbReference type="PANTHER" id="PTHR12468:SF2">
    <property type="entry name" value="GPI MANNOSYLTRANSFERASE 2"/>
    <property type="match status" value="1"/>
</dbReference>
<evidence type="ECO:0000256" key="5">
    <source>
        <dbReference type="ARBA" id="ARBA00022679"/>
    </source>
</evidence>
<keyword evidence="12" id="KW-1185">Reference proteome</keyword>
<dbReference type="GO" id="GO:0031501">
    <property type="term" value="C:mannosyltransferase complex"/>
    <property type="evidence" value="ECO:0007669"/>
    <property type="project" value="TreeGrafter"/>
</dbReference>
<evidence type="ECO:0000313" key="11">
    <source>
        <dbReference type="EMBL" id="AUR51206.1"/>
    </source>
</evidence>
<evidence type="ECO:0000256" key="4">
    <source>
        <dbReference type="ARBA" id="ARBA00022676"/>
    </source>
</evidence>
<evidence type="ECO:0000256" key="3">
    <source>
        <dbReference type="ARBA" id="ARBA00022502"/>
    </source>
</evidence>
<feature type="transmembrane region" description="Helical" evidence="10">
    <location>
        <begin position="101"/>
        <end position="124"/>
    </location>
</feature>
<evidence type="ECO:0000256" key="6">
    <source>
        <dbReference type="ARBA" id="ARBA00022692"/>
    </source>
</evidence>
<evidence type="ECO:0000256" key="2">
    <source>
        <dbReference type="ARBA" id="ARBA00004687"/>
    </source>
</evidence>
<dbReference type="EMBL" id="CP024847">
    <property type="protein sequence ID" value="AUR51206.1"/>
    <property type="molecule type" value="Genomic_DNA"/>
</dbReference>
<keyword evidence="6 10" id="KW-0812">Transmembrane</keyword>
<organism evidence="11 12">
    <name type="scientific">Aquella oligotrophica</name>
    <dbReference type="NCBI Taxonomy" id="2067065"/>
    <lineage>
        <taxon>Bacteria</taxon>
        <taxon>Pseudomonadati</taxon>
        <taxon>Pseudomonadota</taxon>
        <taxon>Betaproteobacteria</taxon>
        <taxon>Neisseriales</taxon>
        <taxon>Neisseriaceae</taxon>
        <taxon>Aquella</taxon>
    </lineage>
</organism>
<comment type="subcellular location">
    <subcellularLocation>
        <location evidence="1">Endoplasmic reticulum membrane</location>
        <topology evidence="1">Multi-pass membrane protein</topology>
    </subcellularLocation>
</comment>
<feature type="transmembrane region" description="Helical" evidence="10">
    <location>
        <begin position="9"/>
        <end position="29"/>
    </location>
</feature>
<keyword evidence="3" id="KW-0337">GPI-anchor biosynthesis</keyword>
<keyword evidence="5" id="KW-0808">Transferase</keyword>
<dbReference type="Proteomes" id="UP000236655">
    <property type="component" value="Chromosome"/>
</dbReference>
<dbReference type="AlphaFoldDB" id="A0A2I7N407"/>
<evidence type="ECO:0000256" key="1">
    <source>
        <dbReference type="ARBA" id="ARBA00004477"/>
    </source>
</evidence>
<name>A0A2I7N407_9NEIS</name>
<dbReference type="InterPro" id="IPR007315">
    <property type="entry name" value="PIG-V/Gpi18"/>
</dbReference>